<evidence type="ECO:0000259" key="10">
    <source>
        <dbReference type="PROSITE" id="PS51194"/>
    </source>
</evidence>
<dbReference type="GO" id="GO:0005524">
    <property type="term" value="F:ATP binding"/>
    <property type="evidence" value="ECO:0007669"/>
    <property type="project" value="UniProtKB-KW"/>
</dbReference>
<feature type="region of interest" description="Disordered" evidence="8">
    <location>
        <begin position="43"/>
        <end position="147"/>
    </location>
</feature>
<dbReference type="GO" id="GO:0000724">
    <property type="term" value="P:double-strand break repair via homologous recombination"/>
    <property type="evidence" value="ECO:0007669"/>
    <property type="project" value="TreeGrafter"/>
</dbReference>
<dbReference type="Proteomes" id="UP000316726">
    <property type="component" value="Chromosome 1"/>
</dbReference>
<reference evidence="11 12" key="1">
    <citation type="submission" date="2018-07" db="EMBL/GenBank/DDBJ databases">
        <title>The complete nuclear genome of the prasinophyte Chloropicon primus (CCMP1205).</title>
        <authorList>
            <person name="Pombert J.-F."/>
            <person name="Otis C."/>
            <person name="Turmel M."/>
            <person name="Lemieux C."/>
        </authorList>
    </citation>
    <scope>NUCLEOTIDE SEQUENCE [LARGE SCALE GENOMIC DNA]</scope>
    <source>
        <strain evidence="11 12">CCMP1205</strain>
    </source>
</reference>
<evidence type="ECO:0000259" key="9">
    <source>
        <dbReference type="PROSITE" id="PS51192"/>
    </source>
</evidence>
<dbReference type="PROSITE" id="PS51192">
    <property type="entry name" value="HELICASE_ATP_BIND_1"/>
    <property type="match status" value="1"/>
</dbReference>
<dbReference type="GO" id="GO:0005737">
    <property type="term" value="C:cytoplasm"/>
    <property type="evidence" value="ECO:0007669"/>
    <property type="project" value="TreeGrafter"/>
</dbReference>
<dbReference type="NCBIfam" id="TIGR00614">
    <property type="entry name" value="recQ_fam"/>
    <property type="match status" value="1"/>
</dbReference>
<feature type="compositionally biased region" description="Basic residues" evidence="8">
    <location>
        <begin position="189"/>
        <end position="204"/>
    </location>
</feature>
<dbReference type="GO" id="GO:0043138">
    <property type="term" value="F:3'-5' DNA helicase activity"/>
    <property type="evidence" value="ECO:0007669"/>
    <property type="project" value="UniProtKB-EC"/>
</dbReference>
<dbReference type="InterPro" id="IPR011545">
    <property type="entry name" value="DEAD/DEAH_box_helicase_dom"/>
</dbReference>
<keyword evidence="4 11" id="KW-0347">Helicase</keyword>
<evidence type="ECO:0000256" key="2">
    <source>
        <dbReference type="ARBA" id="ARBA00022741"/>
    </source>
</evidence>
<feature type="compositionally biased region" description="Low complexity" evidence="8">
    <location>
        <begin position="287"/>
        <end position="297"/>
    </location>
</feature>
<protein>
    <recommendedName>
        <fullName evidence="7">DNA 3'-5' helicase</fullName>
        <ecNumber evidence="7">5.6.2.4</ecNumber>
    </recommendedName>
</protein>
<gene>
    <name evidence="11" type="ORF">A3770_01p02490</name>
</gene>
<name>A0A5B8MC99_9CHLO</name>
<sequence length="997" mass="109910">MEEARLRAKLVGWREDFKRTNGRDPRKEEIPGEQRILLRELTNLKQRWRRGDEEGATAKGVPTGGDDSDDDSHVSGSPERASRVMSIPRRSSGKLPGAKKLSLSTATRKRRPRRPPAGEDEESEGKKRRGGAGAANPGTAEQGPSFLGSLFTQVVDILEDAPKPQKWDNRKARYSASDPNNPRPLSSYKPRKKGKQNIYRKRFKGSGGYGKGSKKVTTSNFCQVSRTGRLPRGGGRRGGPSKAGTKRDFQPFDMLLDGDVASEGVAGQRPQTDEAARGGSAKGGVGEPTPVETEETAVPVEELREALAGGKENELVREHLEQTFGFKGFREGQLKIIQRILQGKSTLAIMPTGHGKSLLYQIPALVTEARAPIIVISPLLALMKDQMSKLPKSIPKGILCSSQTSAEALGTLERIRSNKIKIVFISPERLSSKAFLQAFQGIGEAPPFVCIDEAHCISEWGHTFRPAYFRLGRILYEDLKVKTVLALTATATAKTISSIRKVLKLDDSSVVKEMPPLRSNLRLCASELIGDTFNNTVLALLKPGGSLETKQSVIIYCNFQLEAELVAAHLYTNGVLAKAYHAKMTSTERDRIQDLFCKGKIRVVAATVAFGMGLDKHDVDAVVHSEMPRSVEEYVQQIGRAGRDGREATCHMFYSQKGYQRLRSLCHSDGTDESCVYSLLCKIFNGRTIAHPTGAGNPIGILPLQEASMGLDIREGMIETVLSFLEDMASEEDGTSGLVKVLQPLVGHVCDFVFFFDTGDVPDKLPLVEHIKRCATSKRGGHYTVELSKLAAESKMSLLEIQDNMRVMQRTRVAECRLKDPALCYEICHDPEKKRALAQQLSARLAEVAREGLHRLDYLRGVVEKQAAASEGGEKEKGGEDDAVLKAGLRGYFEGVTEEHGGVVERETTAATEVSQFMRRDMRVFIQGNRHLLQGPTMLTGRAIARIMQALSSPAFPASTWRRSTMWGRYMGTDFEELVKAANRELVWYKTRKATSQ</sequence>
<dbReference type="Pfam" id="PF00271">
    <property type="entry name" value="Helicase_C"/>
    <property type="match status" value="1"/>
</dbReference>
<dbReference type="SMART" id="SM00490">
    <property type="entry name" value="HELICc"/>
    <property type="match status" value="1"/>
</dbReference>
<dbReference type="PROSITE" id="PS51194">
    <property type="entry name" value="HELICASE_CTER"/>
    <property type="match status" value="1"/>
</dbReference>
<dbReference type="GO" id="GO:0005634">
    <property type="term" value="C:nucleus"/>
    <property type="evidence" value="ECO:0007669"/>
    <property type="project" value="TreeGrafter"/>
</dbReference>
<dbReference type="Gene3D" id="3.40.50.300">
    <property type="entry name" value="P-loop containing nucleotide triphosphate hydrolases"/>
    <property type="match status" value="2"/>
</dbReference>
<dbReference type="OrthoDB" id="10261556at2759"/>
<dbReference type="InterPro" id="IPR027417">
    <property type="entry name" value="P-loop_NTPase"/>
</dbReference>
<dbReference type="GO" id="GO:0003676">
    <property type="term" value="F:nucleic acid binding"/>
    <property type="evidence" value="ECO:0007669"/>
    <property type="project" value="InterPro"/>
</dbReference>
<dbReference type="PANTHER" id="PTHR13710">
    <property type="entry name" value="DNA HELICASE RECQ FAMILY MEMBER"/>
    <property type="match status" value="1"/>
</dbReference>
<organism evidence="11 12">
    <name type="scientific">Chloropicon primus</name>
    <dbReference type="NCBI Taxonomy" id="1764295"/>
    <lineage>
        <taxon>Eukaryota</taxon>
        <taxon>Viridiplantae</taxon>
        <taxon>Chlorophyta</taxon>
        <taxon>Chloropicophyceae</taxon>
        <taxon>Chloropicales</taxon>
        <taxon>Chloropicaceae</taxon>
        <taxon>Chloropicon</taxon>
    </lineage>
</organism>
<dbReference type="GO" id="GO:0005694">
    <property type="term" value="C:chromosome"/>
    <property type="evidence" value="ECO:0007669"/>
    <property type="project" value="TreeGrafter"/>
</dbReference>
<dbReference type="GO" id="GO:0009378">
    <property type="term" value="F:four-way junction helicase activity"/>
    <property type="evidence" value="ECO:0007669"/>
    <property type="project" value="TreeGrafter"/>
</dbReference>
<feature type="domain" description="Helicase ATP-binding" evidence="9">
    <location>
        <begin position="337"/>
        <end position="509"/>
    </location>
</feature>
<keyword evidence="5" id="KW-0067">ATP-binding</keyword>
<feature type="compositionally biased region" description="Polar residues" evidence="8">
    <location>
        <begin position="216"/>
        <end position="225"/>
    </location>
</feature>
<dbReference type="AlphaFoldDB" id="A0A5B8MC99"/>
<keyword evidence="3" id="KW-0378">Hydrolase</keyword>
<feature type="compositionally biased region" description="Basic and acidic residues" evidence="8">
    <location>
        <begin position="160"/>
        <end position="171"/>
    </location>
</feature>
<proteinExistence type="inferred from homology"/>
<dbReference type="EC" id="5.6.2.4" evidence="7"/>
<dbReference type="InterPro" id="IPR014001">
    <property type="entry name" value="Helicase_ATP-bd"/>
</dbReference>
<evidence type="ECO:0000256" key="7">
    <source>
        <dbReference type="ARBA" id="ARBA00034808"/>
    </source>
</evidence>
<feature type="region of interest" description="Disordered" evidence="8">
    <location>
        <begin position="160"/>
        <end position="249"/>
    </location>
</feature>
<dbReference type="EMBL" id="CP031034">
    <property type="protein sequence ID" value="QDZ17731.1"/>
    <property type="molecule type" value="Genomic_DNA"/>
</dbReference>
<evidence type="ECO:0000256" key="1">
    <source>
        <dbReference type="ARBA" id="ARBA00005446"/>
    </source>
</evidence>
<evidence type="ECO:0000256" key="4">
    <source>
        <dbReference type="ARBA" id="ARBA00022806"/>
    </source>
</evidence>
<feature type="domain" description="Helicase C-terminal" evidence="10">
    <location>
        <begin position="532"/>
        <end position="710"/>
    </location>
</feature>
<evidence type="ECO:0000313" key="11">
    <source>
        <dbReference type="EMBL" id="QDZ17731.1"/>
    </source>
</evidence>
<dbReference type="STRING" id="1764295.A0A5B8MC99"/>
<evidence type="ECO:0000256" key="8">
    <source>
        <dbReference type="SAM" id="MobiDB-lite"/>
    </source>
</evidence>
<evidence type="ECO:0000256" key="5">
    <source>
        <dbReference type="ARBA" id="ARBA00022840"/>
    </source>
</evidence>
<keyword evidence="12" id="KW-1185">Reference proteome</keyword>
<comment type="catalytic activity">
    <reaction evidence="6">
        <text>Couples ATP hydrolysis with the unwinding of duplex DNA by translocating in the 3'-5' direction.</text>
        <dbReference type="EC" id="5.6.2.4"/>
    </reaction>
</comment>
<evidence type="ECO:0000256" key="6">
    <source>
        <dbReference type="ARBA" id="ARBA00034617"/>
    </source>
</evidence>
<feature type="region of interest" description="Disordered" evidence="8">
    <location>
        <begin position="264"/>
        <end position="297"/>
    </location>
</feature>
<dbReference type="SUPFAM" id="SSF52540">
    <property type="entry name" value="P-loop containing nucleoside triphosphate hydrolases"/>
    <property type="match status" value="1"/>
</dbReference>
<keyword evidence="2" id="KW-0547">Nucleotide-binding</keyword>
<dbReference type="PANTHER" id="PTHR13710:SF108">
    <property type="entry name" value="ATP-DEPENDENT DNA HELICASE Q4"/>
    <property type="match status" value="1"/>
</dbReference>
<evidence type="ECO:0000256" key="3">
    <source>
        <dbReference type="ARBA" id="ARBA00022801"/>
    </source>
</evidence>
<comment type="similarity">
    <text evidence="1">Belongs to the helicase family. RecQ subfamily.</text>
</comment>
<dbReference type="InterPro" id="IPR004589">
    <property type="entry name" value="DNA_helicase_ATP-dep_RecQ"/>
</dbReference>
<evidence type="ECO:0000313" key="12">
    <source>
        <dbReference type="Proteomes" id="UP000316726"/>
    </source>
</evidence>
<dbReference type="GO" id="GO:0016787">
    <property type="term" value="F:hydrolase activity"/>
    <property type="evidence" value="ECO:0007669"/>
    <property type="project" value="UniProtKB-KW"/>
</dbReference>
<dbReference type="SMART" id="SM00487">
    <property type="entry name" value="DEXDc"/>
    <property type="match status" value="1"/>
</dbReference>
<dbReference type="InterPro" id="IPR001650">
    <property type="entry name" value="Helicase_C-like"/>
</dbReference>
<dbReference type="Pfam" id="PF00270">
    <property type="entry name" value="DEAD"/>
    <property type="match status" value="1"/>
</dbReference>
<accession>A0A5B8MC99</accession>